<dbReference type="EMBL" id="DVHH01000237">
    <property type="protein sequence ID" value="HIR55887.1"/>
    <property type="molecule type" value="Genomic_DNA"/>
</dbReference>
<reference evidence="3" key="1">
    <citation type="submission" date="2020-10" db="EMBL/GenBank/DDBJ databases">
        <authorList>
            <person name="Gilroy R."/>
        </authorList>
    </citation>
    <scope>NUCLEOTIDE SEQUENCE</scope>
    <source>
        <strain evidence="3">ChiGjej3B3-7149</strain>
    </source>
</reference>
<dbReference type="InterPro" id="IPR036291">
    <property type="entry name" value="NAD(P)-bd_dom_sf"/>
</dbReference>
<gene>
    <name evidence="3" type="ORF">IAD36_09870</name>
</gene>
<name>A0A9D1DN26_9FIRM</name>
<evidence type="ECO:0000313" key="3">
    <source>
        <dbReference type="EMBL" id="HIR55887.1"/>
    </source>
</evidence>
<dbReference type="GO" id="GO:0050664">
    <property type="term" value="F:oxidoreductase activity, acting on NAD(P)H, oxygen as acceptor"/>
    <property type="evidence" value="ECO:0007669"/>
    <property type="project" value="TreeGrafter"/>
</dbReference>
<dbReference type="PANTHER" id="PTHR43008">
    <property type="entry name" value="BENZIL REDUCTASE"/>
    <property type="match status" value="1"/>
</dbReference>
<organism evidence="3 4">
    <name type="scientific">Candidatus Scatomorpha intestinigallinarum</name>
    <dbReference type="NCBI Taxonomy" id="2840923"/>
    <lineage>
        <taxon>Bacteria</taxon>
        <taxon>Bacillati</taxon>
        <taxon>Bacillota</taxon>
        <taxon>Clostridia</taxon>
        <taxon>Eubacteriales</taxon>
        <taxon>Candidatus Scatomorpha</taxon>
    </lineage>
</organism>
<dbReference type="Gene3D" id="3.40.50.720">
    <property type="entry name" value="NAD(P)-binding Rossmann-like Domain"/>
    <property type="match status" value="1"/>
</dbReference>
<evidence type="ECO:0000313" key="4">
    <source>
        <dbReference type="Proteomes" id="UP000824238"/>
    </source>
</evidence>
<dbReference type="SUPFAM" id="SSF51735">
    <property type="entry name" value="NAD(P)-binding Rossmann-fold domains"/>
    <property type="match status" value="1"/>
</dbReference>
<feature type="non-terminal residue" evidence="3">
    <location>
        <position position="131"/>
    </location>
</feature>
<comment type="similarity">
    <text evidence="1">Belongs to the short-chain dehydrogenases/reductases (SDR) family.</text>
</comment>
<evidence type="ECO:0000256" key="1">
    <source>
        <dbReference type="ARBA" id="ARBA00006484"/>
    </source>
</evidence>
<evidence type="ECO:0000256" key="2">
    <source>
        <dbReference type="ARBA" id="ARBA00023002"/>
    </source>
</evidence>
<dbReference type="PRINTS" id="PR00081">
    <property type="entry name" value="GDHRDH"/>
</dbReference>
<reference evidence="3" key="2">
    <citation type="journal article" date="2021" name="PeerJ">
        <title>Extensive microbial diversity within the chicken gut microbiome revealed by metagenomics and culture.</title>
        <authorList>
            <person name="Gilroy R."/>
            <person name="Ravi A."/>
            <person name="Getino M."/>
            <person name="Pursley I."/>
            <person name="Horton D.L."/>
            <person name="Alikhan N.F."/>
            <person name="Baker D."/>
            <person name="Gharbi K."/>
            <person name="Hall N."/>
            <person name="Watson M."/>
            <person name="Adriaenssens E.M."/>
            <person name="Foster-Nyarko E."/>
            <person name="Jarju S."/>
            <person name="Secka A."/>
            <person name="Antonio M."/>
            <person name="Oren A."/>
            <person name="Chaudhuri R.R."/>
            <person name="La Ragione R."/>
            <person name="Hildebrand F."/>
            <person name="Pallen M.J."/>
        </authorList>
    </citation>
    <scope>NUCLEOTIDE SEQUENCE</scope>
    <source>
        <strain evidence="3">ChiGjej3B3-7149</strain>
    </source>
</reference>
<dbReference type="PANTHER" id="PTHR43008:SF4">
    <property type="entry name" value="CHAIN DEHYDROGENASE, PUTATIVE (AFU_ORTHOLOGUE AFUA_4G08710)-RELATED"/>
    <property type="match status" value="1"/>
</dbReference>
<comment type="caution">
    <text evidence="3">The sequence shown here is derived from an EMBL/GenBank/DDBJ whole genome shotgun (WGS) entry which is preliminary data.</text>
</comment>
<sequence length="131" mass="13904">MKNNIFDLSGQVALVAGGSSGLGLQFARAMANAGANVALVARRMDLLEENAKAISAEFGVEVYPHRIDLRDSESVTACVKDVVAHFGKIDILVNAGGVGGSGDPALMTDEQWYYVVDTDLTGLFRLCREVA</sequence>
<dbReference type="AlphaFoldDB" id="A0A9D1DN26"/>
<dbReference type="InterPro" id="IPR002347">
    <property type="entry name" value="SDR_fam"/>
</dbReference>
<proteinExistence type="inferred from homology"/>
<dbReference type="Pfam" id="PF00106">
    <property type="entry name" value="adh_short"/>
    <property type="match status" value="1"/>
</dbReference>
<accession>A0A9D1DN26</accession>
<protein>
    <submittedName>
        <fullName evidence="3">SDR family NAD(P)-dependent oxidoreductase</fullName>
    </submittedName>
</protein>
<dbReference type="Proteomes" id="UP000824238">
    <property type="component" value="Unassembled WGS sequence"/>
</dbReference>
<keyword evidence="2" id="KW-0560">Oxidoreductase</keyword>